<dbReference type="GO" id="GO:0003700">
    <property type="term" value="F:DNA-binding transcription factor activity"/>
    <property type="evidence" value="ECO:0007669"/>
    <property type="project" value="InterPro"/>
</dbReference>
<dbReference type="PROSITE" id="PS01124">
    <property type="entry name" value="HTH_ARAC_FAMILY_2"/>
    <property type="match status" value="1"/>
</dbReference>
<dbReference type="AlphaFoldDB" id="A0A420FPK0"/>
<dbReference type="EMBL" id="MCAQ01000023">
    <property type="protein sequence ID" value="RKF34855.1"/>
    <property type="molecule type" value="Genomic_DNA"/>
</dbReference>
<dbReference type="InterPro" id="IPR037923">
    <property type="entry name" value="HTH-like"/>
</dbReference>
<dbReference type="Pfam" id="PF12833">
    <property type="entry name" value="HTH_18"/>
    <property type="match status" value="1"/>
</dbReference>
<dbReference type="PANTHER" id="PTHR43280:SF32">
    <property type="entry name" value="TRANSCRIPTIONAL REGULATORY PROTEIN"/>
    <property type="match status" value="1"/>
</dbReference>
<proteinExistence type="predicted"/>
<dbReference type="InterPro" id="IPR020449">
    <property type="entry name" value="Tscrpt_reg_AraC-type_HTH"/>
</dbReference>
<keyword evidence="3" id="KW-0804">Transcription</keyword>
<dbReference type="GO" id="GO:0043565">
    <property type="term" value="F:sequence-specific DNA binding"/>
    <property type="evidence" value="ECO:0007669"/>
    <property type="project" value="InterPro"/>
</dbReference>
<keyword evidence="2" id="KW-0238">DNA-binding</keyword>
<organism evidence="5 6">
    <name type="scientific">Sphingobacterium siyangense</name>
    <dbReference type="NCBI Taxonomy" id="459529"/>
    <lineage>
        <taxon>Bacteria</taxon>
        <taxon>Pseudomonadati</taxon>
        <taxon>Bacteroidota</taxon>
        <taxon>Sphingobacteriia</taxon>
        <taxon>Sphingobacteriales</taxon>
        <taxon>Sphingobacteriaceae</taxon>
        <taxon>Sphingobacterium</taxon>
    </lineage>
</organism>
<evidence type="ECO:0000256" key="2">
    <source>
        <dbReference type="ARBA" id="ARBA00023125"/>
    </source>
</evidence>
<comment type="caution">
    <text evidence="5">The sequence shown here is derived from an EMBL/GenBank/DDBJ whole genome shotgun (WGS) entry which is preliminary data.</text>
</comment>
<evidence type="ECO:0000313" key="5">
    <source>
        <dbReference type="EMBL" id="RKF34855.1"/>
    </source>
</evidence>
<reference evidence="5 6" key="1">
    <citation type="submission" date="2016-07" db="EMBL/GenBank/DDBJ databases">
        <title>Genome analysis of Sphingobacterium siyangense T12B17.</title>
        <authorList>
            <person name="Xu D."/>
            <person name="Su Y."/>
            <person name="Zheng S."/>
        </authorList>
    </citation>
    <scope>NUCLEOTIDE SEQUENCE [LARGE SCALE GENOMIC DNA]</scope>
    <source>
        <strain evidence="5 6">T12B17</strain>
    </source>
</reference>
<evidence type="ECO:0000313" key="6">
    <source>
        <dbReference type="Proteomes" id="UP000286402"/>
    </source>
</evidence>
<evidence type="ECO:0000259" key="4">
    <source>
        <dbReference type="PROSITE" id="PS01124"/>
    </source>
</evidence>
<protein>
    <submittedName>
        <fullName evidence="5">Transcriptional regulator</fullName>
    </submittedName>
</protein>
<dbReference type="SUPFAM" id="SSF46689">
    <property type="entry name" value="Homeodomain-like"/>
    <property type="match status" value="1"/>
</dbReference>
<accession>A0A420FPK0</accession>
<dbReference type="PANTHER" id="PTHR43280">
    <property type="entry name" value="ARAC-FAMILY TRANSCRIPTIONAL REGULATOR"/>
    <property type="match status" value="1"/>
</dbReference>
<sequence>MKGTPETIEQFYKHKYDEDLCIEIKKNTGQFGVFRVEDRIRTGTTSPSFIRRNFFKIMLLQGDSIFHYGDKSIPVTGNTLLFFNPHVPYTYEPLSLDSKGIFCVFSNEFLNGNFRLDLLKLPLFTTKDQPVFSIKGDDFSEIKAVFEKIIKEADTDYVYKYELIKHYLCELIYYGMKLKPIEYNTEAVNAAYRITSVFMELLERQFPIELKIQRFEFRLPKTFADQLSIHVNYLNRCIKKQTGRTTTDHIAERLISEAKALLKYTKWDISEISYVLGFEEQSHFTNFFKKYTNVTPGSFRQV</sequence>
<keyword evidence="1" id="KW-0805">Transcription regulation</keyword>
<feature type="domain" description="HTH araC/xylS-type" evidence="4">
    <location>
        <begin position="223"/>
        <end position="302"/>
    </location>
</feature>
<dbReference type="Proteomes" id="UP000286402">
    <property type="component" value="Unassembled WGS sequence"/>
</dbReference>
<dbReference type="SUPFAM" id="SSF51215">
    <property type="entry name" value="Regulatory protein AraC"/>
    <property type="match status" value="1"/>
</dbReference>
<keyword evidence="6" id="KW-1185">Reference proteome</keyword>
<gene>
    <name evidence="5" type="ORF">BCY89_07795</name>
</gene>
<dbReference type="InterPro" id="IPR009057">
    <property type="entry name" value="Homeodomain-like_sf"/>
</dbReference>
<name>A0A420FPK0_9SPHI</name>
<dbReference type="InterPro" id="IPR018060">
    <property type="entry name" value="HTH_AraC"/>
</dbReference>
<dbReference type="SMART" id="SM00342">
    <property type="entry name" value="HTH_ARAC"/>
    <property type="match status" value="1"/>
</dbReference>
<dbReference type="Gene3D" id="1.10.10.60">
    <property type="entry name" value="Homeodomain-like"/>
    <property type="match status" value="1"/>
</dbReference>
<evidence type="ECO:0000256" key="3">
    <source>
        <dbReference type="ARBA" id="ARBA00023163"/>
    </source>
</evidence>
<evidence type="ECO:0000256" key="1">
    <source>
        <dbReference type="ARBA" id="ARBA00023015"/>
    </source>
</evidence>
<dbReference type="PRINTS" id="PR00032">
    <property type="entry name" value="HTHARAC"/>
</dbReference>
<dbReference type="RefSeq" id="WP_120334639.1">
    <property type="nucleotide sequence ID" value="NZ_JBPFRJ010000005.1"/>
</dbReference>